<name>A0A9P8L9S7_9PEZI</name>
<dbReference type="PANTHER" id="PTHR40375:SF2">
    <property type="entry name" value="SPORULATION-SPECIFIC PROTEIN 22"/>
    <property type="match status" value="1"/>
</dbReference>
<sequence length="147" mass="16800">MFSKASFDNKDLEPRTAENIADTLYEIGRDLLKDKQYELSAKWLERSHGILARQDLEKLSENAGEFAVAYLENLPLVLTAELVRALLEVKTDEARDRARNLVALFENDYGDKFIVQLLKLELISVGSEFDAREYYGGSIQRGWLVRG</sequence>
<organism evidence="2 3">
    <name type="scientific">Trichoglossum hirsutum</name>
    <dbReference type="NCBI Taxonomy" id="265104"/>
    <lineage>
        <taxon>Eukaryota</taxon>
        <taxon>Fungi</taxon>
        <taxon>Dikarya</taxon>
        <taxon>Ascomycota</taxon>
        <taxon>Pezizomycotina</taxon>
        <taxon>Geoglossomycetes</taxon>
        <taxon>Geoglossales</taxon>
        <taxon>Geoglossaceae</taxon>
        <taxon>Trichoglossum</taxon>
    </lineage>
</organism>
<dbReference type="Pfam" id="PF08631">
    <property type="entry name" value="SPO22"/>
    <property type="match status" value="1"/>
</dbReference>
<dbReference type="InterPro" id="IPR013940">
    <property type="entry name" value="Spo22/ZIP4/TEX11"/>
</dbReference>
<evidence type="ECO:0000313" key="3">
    <source>
        <dbReference type="Proteomes" id="UP000750711"/>
    </source>
</evidence>
<dbReference type="InterPro" id="IPR039057">
    <property type="entry name" value="Spo22/ZIP4"/>
</dbReference>
<evidence type="ECO:0000256" key="1">
    <source>
        <dbReference type="ARBA" id="ARBA00023254"/>
    </source>
</evidence>
<comment type="caution">
    <text evidence="2">The sequence shown here is derived from an EMBL/GenBank/DDBJ whole genome shotgun (WGS) entry which is preliminary data.</text>
</comment>
<dbReference type="AlphaFoldDB" id="A0A9P8L9S7"/>
<dbReference type="Proteomes" id="UP000750711">
    <property type="component" value="Unassembled WGS sequence"/>
</dbReference>
<reference evidence="2" key="1">
    <citation type="submission" date="2021-03" db="EMBL/GenBank/DDBJ databases">
        <title>Comparative genomics and phylogenomic investigation of the class Geoglossomycetes provide insights into ecological specialization and systematics.</title>
        <authorList>
            <person name="Melie T."/>
            <person name="Pirro S."/>
            <person name="Miller A.N."/>
            <person name="Quandt A."/>
        </authorList>
    </citation>
    <scope>NUCLEOTIDE SEQUENCE</scope>
    <source>
        <strain evidence="2">CAQ_001_2017</strain>
    </source>
</reference>
<protein>
    <submittedName>
        <fullName evidence="2">Uncharacterized protein</fullName>
    </submittedName>
</protein>
<keyword evidence="3" id="KW-1185">Reference proteome</keyword>
<dbReference type="GO" id="GO:0051321">
    <property type="term" value="P:meiotic cell cycle"/>
    <property type="evidence" value="ECO:0007669"/>
    <property type="project" value="UniProtKB-KW"/>
</dbReference>
<dbReference type="PANTHER" id="PTHR40375">
    <property type="entry name" value="SPORULATION-SPECIFIC PROTEIN 22"/>
    <property type="match status" value="1"/>
</dbReference>
<evidence type="ECO:0000313" key="2">
    <source>
        <dbReference type="EMBL" id="KAH0557131.1"/>
    </source>
</evidence>
<dbReference type="EMBL" id="JAGHQM010000901">
    <property type="protein sequence ID" value="KAH0557131.1"/>
    <property type="molecule type" value="Genomic_DNA"/>
</dbReference>
<dbReference type="GO" id="GO:0090173">
    <property type="term" value="P:regulation of synaptonemal complex assembly"/>
    <property type="evidence" value="ECO:0007669"/>
    <property type="project" value="InterPro"/>
</dbReference>
<proteinExistence type="predicted"/>
<gene>
    <name evidence="2" type="ORF">GP486_005081</name>
</gene>
<keyword evidence="1" id="KW-0469">Meiosis</keyword>
<accession>A0A9P8L9S7</accession>